<dbReference type="PANTHER" id="PTHR11559">
    <property type="entry name" value="CARBOXYLESTERASE"/>
    <property type="match status" value="1"/>
</dbReference>
<evidence type="ECO:0000313" key="4">
    <source>
        <dbReference type="WBParaSite" id="SVE_1034500.1"/>
    </source>
</evidence>
<dbReference type="InterPro" id="IPR019819">
    <property type="entry name" value="Carboxylesterase_B_CS"/>
</dbReference>
<dbReference type="WBParaSite" id="SVE_1034500.1">
    <property type="protein sequence ID" value="SVE_1034500.1"/>
    <property type="gene ID" value="SVE_1034500"/>
</dbReference>
<evidence type="ECO:0000313" key="3">
    <source>
        <dbReference type="Proteomes" id="UP000035680"/>
    </source>
</evidence>
<reference evidence="4" key="2">
    <citation type="submission" date="2015-08" db="UniProtKB">
        <authorList>
            <consortium name="WormBaseParasite"/>
        </authorList>
    </citation>
    <scope>IDENTIFICATION</scope>
</reference>
<dbReference type="Pfam" id="PF00135">
    <property type="entry name" value="COesterase"/>
    <property type="match status" value="1"/>
</dbReference>
<sequence>MRSLETLCLLVLTFITIIYGNTQINTKYGIIEGFEYISETGKKYNIFLGIPYAKPPKPVEPDNWEEIKLAKKYRAQCLQIKREDIFLETSEDCLFLNVIQPKRKNNNNKLLPVLVWIHGGGYAVGSSNLYNYKNLINSFANREIIVVTINYRLGILGFPSLGDKTMPGNYGYWDQRLALKFIYENIKNFDGDHSKITIFGLSAGAGSVGALSISPHSRDYIYKVIEMSGSTLSNWALGDNEVIKSTKEISNAVNCSQTDNESIKECLKTKSIEEFLDGIEEVGSSLDDISLLKFKPYFDNDFFPKPIEELIKESPKIPTYIGFTYVEGLFFTLLGLSKSINTIYINPTDFENYDRLKFTEDVKKLVSTKKRYGENYLKVTEEVVEFYVNEAIKKEPQLNYKTYLTAYTQLASDLIIGISTLWEAEMKANLGWPIWLYYNTHFNPNQYNRSLPSQGATHGNEYPYMFMINFFGKFEWNIKDKLYYDNLVQSITNFVKFDSPSTDNFEWKRLTQSDNEYLEMNDKPSMEKNLLKNVSDFWKYIRDKYNYDIISDVPYVKNKNTEL</sequence>
<dbReference type="Gene3D" id="3.40.50.1820">
    <property type="entry name" value="alpha/beta hydrolase"/>
    <property type="match status" value="1"/>
</dbReference>
<accession>A0A0K0FMW6</accession>
<dbReference type="STRING" id="75913.A0A0K0FMW6"/>
<dbReference type="InterPro" id="IPR002018">
    <property type="entry name" value="CarbesteraseB"/>
</dbReference>
<dbReference type="PROSITE" id="PS00941">
    <property type="entry name" value="CARBOXYLESTERASE_B_2"/>
    <property type="match status" value="1"/>
</dbReference>
<reference evidence="3" key="1">
    <citation type="submission" date="2014-07" db="EMBL/GenBank/DDBJ databases">
        <authorList>
            <person name="Martin A.A"/>
            <person name="De Silva N."/>
        </authorList>
    </citation>
    <scope>NUCLEOTIDE SEQUENCE</scope>
</reference>
<dbReference type="SUPFAM" id="SSF53474">
    <property type="entry name" value="alpha/beta-Hydrolases"/>
    <property type="match status" value="1"/>
</dbReference>
<organism evidence="3 4">
    <name type="scientific">Strongyloides venezuelensis</name>
    <name type="common">Threadworm</name>
    <dbReference type="NCBI Taxonomy" id="75913"/>
    <lineage>
        <taxon>Eukaryota</taxon>
        <taxon>Metazoa</taxon>
        <taxon>Ecdysozoa</taxon>
        <taxon>Nematoda</taxon>
        <taxon>Chromadorea</taxon>
        <taxon>Rhabditida</taxon>
        <taxon>Tylenchina</taxon>
        <taxon>Panagrolaimomorpha</taxon>
        <taxon>Strongyloidoidea</taxon>
        <taxon>Strongyloididae</taxon>
        <taxon>Strongyloides</taxon>
    </lineage>
</organism>
<dbReference type="InterPro" id="IPR050309">
    <property type="entry name" value="Type-B_Carboxylest/Lipase"/>
</dbReference>
<proteinExistence type="predicted"/>
<feature type="signal peptide" evidence="1">
    <location>
        <begin position="1"/>
        <end position="20"/>
    </location>
</feature>
<evidence type="ECO:0000256" key="1">
    <source>
        <dbReference type="SAM" id="SignalP"/>
    </source>
</evidence>
<dbReference type="ESTHER" id="9bila-a0a0k0fmw6">
    <property type="family name" value="Carb_B_Nematoda"/>
</dbReference>
<dbReference type="InterPro" id="IPR029058">
    <property type="entry name" value="AB_hydrolase_fold"/>
</dbReference>
<feature type="domain" description="Carboxylesterase type B" evidence="2">
    <location>
        <begin position="22"/>
        <end position="538"/>
    </location>
</feature>
<feature type="chain" id="PRO_5005330124" evidence="1">
    <location>
        <begin position="21"/>
        <end position="563"/>
    </location>
</feature>
<protein>
    <submittedName>
        <fullName evidence="4">Gut esterase 1 (inferred by orthology to a C. elegans protein)</fullName>
    </submittedName>
</protein>
<keyword evidence="1" id="KW-0732">Signal</keyword>
<keyword evidence="3" id="KW-1185">Reference proteome</keyword>
<name>A0A0K0FMW6_STRVS</name>
<evidence type="ECO:0000259" key="2">
    <source>
        <dbReference type="Pfam" id="PF00135"/>
    </source>
</evidence>
<dbReference type="AlphaFoldDB" id="A0A0K0FMW6"/>
<dbReference type="Proteomes" id="UP000035680">
    <property type="component" value="Unassembled WGS sequence"/>
</dbReference>